<feature type="non-terminal residue" evidence="9">
    <location>
        <position position="116"/>
    </location>
</feature>
<dbReference type="InterPro" id="IPR035906">
    <property type="entry name" value="MetI-like_sf"/>
</dbReference>
<organism evidence="9 10">
    <name type="scientific">Streptomyces zagrosensis</name>
    <dbReference type="NCBI Taxonomy" id="1042984"/>
    <lineage>
        <taxon>Bacteria</taxon>
        <taxon>Bacillati</taxon>
        <taxon>Actinomycetota</taxon>
        <taxon>Actinomycetes</taxon>
        <taxon>Kitasatosporales</taxon>
        <taxon>Streptomycetaceae</taxon>
        <taxon>Streptomyces</taxon>
    </lineage>
</organism>
<comment type="caution">
    <text evidence="9">The sequence shown here is derived from an EMBL/GenBank/DDBJ whole genome shotgun (WGS) entry which is preliminary data.</text>
</comment>
<dbReference type="SUPFAM" id="SSF161098">
    <property type="entry name" value="MetI-like"/>
    <property type="match status" value="1"/>
</dbReference>
<keyword evidence="6 8" id="KW-0472">Membrane</keyword>
<evidence type="ECO:0000256" key="3">
    <source>
        <dbReference type="ARBA" id="ARBA00022475"/>
    </source>
</evidence>
<dbReference type="PANTHER" id="PTHR43744">
    <property type="entry name" value="ABC TRANSPORTER PERMEASE PROTEIN MG189-RELATED-RELATED"/>
    <property type="match status" value="1"/>
</dbReference>
<reference evidence="9 10" key="1">
    <citation type="submission" date="2020-08" db="EMBL/GenBank/DDBJ databases">
        <title>Genomic Encyclopedia of Type Strains, Phase III (KMG-III): the genomes of soil and plant-associated and newly described type strains.</title>
        <authorList>
            <person name="Whitman W."/>
        </authorList>
    </citation>
    <scope>NUCLEOTIDE SEQUENCE [LARGE SCALE GENOMIC DNA]</scope>
    <source>
        <strain evidence="9 10">CECT 8305</strain>
    </source>
</reference>
<sequence length="116" mass="12215">MTGLPPQKAAGLPDVEKVDKGDAATLTKTSPVASGGGRGGELGGRVLNVFSHGILAVWGLLVTLPLLWAAMSSLKTDKEIFTSPWALPSSLHFGNWSDAWNTASMGRYFFNSAIVV</sequence>
<gene>
    <name evidence="9" type="ORF">FHS42_007044</name>
</gene>
<evidence type="ECO:0000313" key="9">
    <source>
        <dbReference type="EMBL" id="MBB5939946.1"/>
    </source>
</evidence>
<evidence type="ECO:0000256" key="5">
    <source>
        <dbReference type="ARBA" id="ARBA00022989"/>
    </source>
</evidence>
<accession>A0A7W9V357</accession>
<keyword evidence="3" id="KW-1003">Cell membrane</keyword>
<evidence type="ECO:0000313" key="10">
    <source>
        <dbReference type="Proteomes" id="UP000588098"/>
    </source>
</evidence>
<evidence type="ECO:0000256" key="1">
    <source>
        <dbReference type="ARBA" id="ARBA00004651"/>
    </source>
</evidence>
<evidence type="ECO:0000256" key="2">
    <source>
        <dbReference type="ARBA" id="ARBA00022448"/>
    </source>
</evidence>
<keyword evidence="10" id="KW-1185">Reference proteome</keyword>
<dbReference type="EMBL" id="JACHJL010000030">
    <property type="protein sequence ID" value="MBB5939946.1"/>
    <property type="molecule type" value="Genomic_DNA"/>
</dbReference>
<proteinExistence type="predicted"/>
<dbReference type="AlphaFoldDB" id="A0A7W9V357"/>
<name>A0A7W9V357_9ACTN</name>
<evidence type="ECO:0000256" key="8">
    <source>
        <dbReference type="SAM" id="Phobius"/>
    </source>
</evidence>
<dbReference type="GO" id="GO:0005886">
    <property type="term" value="C:plasma membrane"/>
    <property type="evidence" value="ECO:0007669"/>
    <property type="project" value="UniProtKB-SubCell"/>
</dbReference>
<dbReference type="PANTHER" id="PTHR43744:SF8">
    <property type="entry name" value="SN-GLYCEROL-3-PHOSPHATE TRANSPORT SYSTEM PERMEASE PROTEIN UGPE"/>
    <property type="match status" value="1"/>
</dbReference>
<feature type="region of interest" description="Disordered" evidence="7">
    <location>
        <begin position="1"/>
        <end position="40"/>
    </location>
</feature>
<evidence type="ECO:0000256" key="4">
    <source>
        <dbReference type="ARBA" id="ARBA00022692"/>
    </source>
</evidence>
<evidence type="ECO:0000256" key="6">
    <source>
        <dbReference type="ARBA" id="ARBA00023136"/>
    </source>
</evidence>
<dbReference type="Proteomes" id="UP000588098">
    <property type="component" value="Unassembled WGS sequence"/>
</dbReference>
<keyword evidence="4 8" id="KW-0812">Transmembrane</keyword>
<keyword evidence="2" id="KW-0813">Transport</keyword>
<protein>
    <submittedName>
        <fullName evidence="9">ABC-type glycerol-3-phosphate transport system permease component</fullName>
    </submittedName>
</protein>
<keyword evidence="5 8" id="KW-1133">Transmembrane helix</keyword>
<dbReference type="Gene3D" id="1.10.3720.10">
    <property type="entry name" value="MetI-like"/>
    <property type="match status" value="1"/>
</dbReference>
<comment type="subcellular location">
    <subcellularLocation>
        <location evidence="1">Cell membrane</location>
        <topology evidence="1">Multi-pass membrane protein</topology>
    </subcellularLocation>
</comment>
<evidence type="ECO:0000256" key="7">
    <source>
        <dbReference type="SAM" id="MobiDB-lite"/>
    </source>
</evidence>
<feature type="transmembrane region" description="Helical" evidence="8">
    <location>
        <begin position="49"/>
        <end position="70"/>
    </location>
</feature>